<sequence length="156" mass="18011">MAIEYSQVANPTINKSFRGQDINFKINDAKLPSRNKSQIQMQVVKAPNQAALQSRTMEKKPQMRNMLDHKLKYEEECCCEDGSMDNITYRNPRTQSDKSNKATMDTLKDVMLNKGIAKLNYQTPIALAKIKEYEDLEAKYSYDYSMEDDTSMSEED</sequence>
<dbReference type="EMBL" id="LR798356">
    <property type="protein sequence ID" value="CAB5226159.1"/>
    <property type="molecule type" value="Genomic_DNA"/>
</dbReference>
<proteinExistence type="predicted"/>
<name>A0A6J7X6C4_9CAUD</name>
<organism evidence="1">
    <name type="scientific">uncultured Caudovirales phage</name>
    <dbReference type="NCBI Taxonomy" id="2100421"/>
    <lineage>
        <taxon>Viruses</taxon>
        <taxon>Duplodnaviria</taxon>
        <taxon>Heunggongvirae</taxon>
        <taxon>Uroviricota</taxon>
        <taxon>Caudoviricetes</taxon>
        <taxon>Peduoviridae</taxon>
        <taxon>Maltschvirus</taxon>
        <taxon>Maltschvirus maltsch</taxon>
    </lineage>
</organism>
<gene>
    <name evidence="1" type="ORF">UFOVP755_64</name>
</gene>
<accession>A0A6J7X6C4</accession>
<protein>
    <submittedName>
        <fullName evidence="1">Uncharacterized protein</fullName>
    </submittedName>
</protein>
<reference evidence="1" key="1">
    <citation type="submission" date="2020-05" db="EMBL/GenBank/DDBJ databases">
        <authorList>
            <person name="Chiriac C."/>
            <person name="Salcher M."/>
            <person name="Ghai R."/>
            <person name="Kavagutti S V."/>
        </authorList>
    </citation>
    <scope>NUCLEOTIDE SEQUENCE</scope>
</reference>
<evidence type="ECO:0000313" key="1">
    <source>
        <dbReference type="EMBL" id="CAB5226159.1"/>
    </source>
</evidence>